<evidence type="ECO:0000313" key="1">
    <source>
        <dbReference type="EMBL" id="GFY66725.1"/>
    </source>
</evidence>
<protein>
    <submittedName>
        <fullName evidence="1">Uncharacterized protein</fullName>
    </submittedName>
</protein>
<gene>
    <name evidence="1" type="ORF">TNIN_390091</name>
</gene>
<organism evidence="1 2">
    <name type="scientific">Trichonephila inaurata madagascariensis</name>
    <dbReference type="NCBI Taxonomy" id="2747483"/>
    <lineage>
        <taxon>Eukaryota</taxon>
        <taxon>Metazoa</taxon>
        <taxon>Ecdysozoa</taxon>
        <taxon>Arthropoda</taxon>
        <taxon>Chelicerata</taxon>
        <taxon>Arachnida</taxon>
        <taxon>Araneae</taxon>
        <taxon>Araneomorphae</taxon>
        <taxon>Entelegynae</taxon>
        <taxon>Araneoidea</taxon>
        <taxon>Nephilidae</taxon>
        <taxon>Trichonephila</taxon>
        <taxon>Trichonephila inaurata</taxon>
    </lineage>
</organism>
<dbReference type="Proteomes" id="UP000886998">
    <property type="component" value="Unassembled WGS sequence"/>
</dbReference>
<sequence>MIFLIVVTNPLFIINNNLTQTCFRAATLNLLFLPLGFIRMVRNILAFEPFLWFGGAMKLLIPKIQKILLALHSIMPPILRLHAFLAFKSRSLSFGSNSSLLNRFKSHFEMHRAAFGSLWYACKI</sequence>
<reference evidence="1" key="1">
    <citation type="submission" date="2020-08" db="EMBL/GenBank/DDBJ databases">
        <title>Multicomponent nature underlies the extraordinary mechanical properties of spider dragline silk.</title>
        <authorList>
            <person name="Kono N."/>
            <person name="Nakamura H."/>
            <person name="Mori M."/>
            <person name="Yoshida Y."/>
            <person name="Ohtoshi R."/>
            <person name="Malay A.D."/>
            <person name="Moran D.A.P."/>
            <person name="Tomita M."/>
            <person name="Numata K."/>
            <person name="Arakawa K."/>
        </authorList>
    </citation>
    <scope>NUCLEOTIDE SEQUENCE</scope>
</reference>
<comment type="caution">
    <text evidence="1">The sequence shown here is derived from an EMBL/GenBank/DDBJ whole genome shotgun (WGS) entry which is preliminary data.</text>
</comment>
<keyword evidence="2" id="KW-1185">Reference proteome</keyword>
<proteinExistence type="predicted"/>
<dbReference type="EMBL" id="BMAV01016222">
    <property type="protein sequence ID" value="GFY66725.1"/>
    <property type="molecule type" value="Genomic_DNA"/>
</dbReference>
<evidence type="ECO:0000313" key="2">
    <source>
        <dbReference type="Proteomes" id="UP000886998"/>
    </source>
</evidence>
<accession>A0A8X7CIC5</accession>
<name>A0A8X7CIC5_9ARAC</name>
<dbReference type="AlphaFoldDB" id="A0A8X7CIC5"/>